<evidence type="ECO:0000313" key="2">
    <source>
        <dbReference type="EMBL" id="GGZ69955.1"/>
    </source>
</evidence>
<reference evidence="2" key="3">
    <citation type="submission" date="2020-09" db="EMBL/GenBank/DDBJ databases">
        <authorList>
            <person name="Sun Q."/>
            <person name="Ohkuma M."/>
        </authorList>
    </citation>
    <scope>NUCLEOTIDE SEQUENCE</scope>
    <source>
        <strain evidence="2">JCM 4834</strain>
    </source>
</reference>
<dbReference type="EMBL" id="BMVX01000011">
    <property type="protein sequence ID" value="GGZ69955.1"/>
    <property type="molecule type" value="Genomic_DNA"/>
</dbReference>
<dbReference type="GO" id="GO:0006950">
    <property type="term" value="P:response to stress"/>
    <property type="evidence" value="ECO:0007669"/>
    <property type="project" value="TreeGrafter"/>
</dbReference>
<keyword evidence="4" id="KW-1185">Reference proteome</keyword>
<dbReference type="InterPro" id="IPR039422">
    <property type="entry name" value="MarR/SlyA-like"/>
</dbReference>
<dbReference type="AlphaFoldDB" id="A0A5P2UT20"/>
<protein>
    <submittedName>
        <fullName evidence="3">MarR family transcriptional regulator</fullName>
    </submittedName>
</protein>
<dbReference type="Pfam" id="PF12802">
    <property type="entry name" value="MarR_2"/>
    <property type="match status" value="1"/>
</dbReference>
<organism evidence="3 4">
    <name type="scientific">Streptomyces subrutilus</name>
    <dbReference type="NCBI Taxonomy" id="36818"/>
    <lineage>
        <taxon>Bacteria</taxon>
        <taxon>Bacillati</taxon>
        <taxon>Actinomycetota</taxon>
        <taxon>Actinomycetes</taxon>
        <taxon>Kitasatosporales</taxon>
        <taxon>Streptomycetaceae</taxon>
        <taxon>Streptomyces</taxon>
    </lineage>
</organism>
<dbReference type="EMBL" id="CP023701">
    <property type="protein sequence ID" value="QEU82328.1"/>
    <property type="molecule type" value="Genomic_DNA"/>
</dbReference>
<dbReference type="InterPro" id="IPR000835">
    <property type="entry name" value="HTH_MarR-typ"/>
</dbReference>
<evidence type="ECO:0000313" key="3">
    <source>
        <dbReference type="EMBL" id="QEU82328.1"/>
    </source>
</evidence>
<dbReference type="SMART" id="SM00347">
    <property type="entry name" value="HTH_MARR"/>
    <property type="match status" value="1"/>
</dbReference>
<proteinExistence type="predicted"/>
<dbReference type="SUPFAM" id="SSF46785">
    <property type="entry name" value="Winged helix' DNA-binding domain"/>
    <property type="match status" value="1"/>
</dbReference>
<dbReference type="InterPro" id="IPR036388">
    <property type="entry name" value="WH-like_DNA-bd_sf"/>
</dbReference>
<dbReference type="Proteomes" id="UP000326831">
    <property type="component" value="Chromosome"/>
</dbReference>
<dbReference type="PANTHER" id="PTHR33164">
    <property type="entry name" value="TRANSCRIPTIONAL REGULATOR, MARR FAMILY"/>
    <property type="match status" value="1"/>
</dbReference>
<dbReference type="Gene3D" id="1.10.10.10">
    <property type="entry name" value="Winged helix-like DNA-binding domain superfamily/Winged helix DNA-binding domain"/>
    <property type="match status" value="1"/>
</dbReference>
<reference evidence="3 4" key="2">
    <citation type="submission" date="2017-09" db="EMBL/GenBank/DDBJ databases">
        <authorList>
            <person name="Lee N."/>
            <person name="Cho B.-K."/>
        </authorList>
    </citation>
    <scope>NUCLEOTIDE SEQUENCE [LARGE SCALE GENOMIC DNA]</scope>
    <source>
        <strain evidence="3 4">ATCC 27467</strain>
    </source>
</reference>
<dbReference type="PANTHER" id="PTHR33164:SF43">
    <property type="entry name" value="HTH-TYPE TRANSCRIPTIONAL REPRESSOR YETL"/>
    <property type="match status" value="1"/>
</dbReference>
<dbReference type="OrthoDB" id="5511415at2"/>
<reference evidence="2" key="1">
    <citation type="journal article" date="2014" name="Int. J. Syst. Evol. Microbiol.">
        <title>Complete genome sequence of Corynebacterium casei LMG S-19264T (=DSM 44701T), isolated from a smear-ripened cheese.</title>
        <authorList>
            <consortium name="US DOE Joint Genome Institute (JGI-PGF)"/>
            <person name="Walter F."/>
            <person name="Albersmeier A."/>
            <person name="Kalinowski J."/>
            <person name="Ruckert C."/>
        </authorList>
    </citation>
    <scope>NUCLEOTIDE SEQUENCE</scope>
    <source>
        <strain evidence="2">JCM 4834</strain>
    </source>
</reference>
<evidence type="ECO:0000313" key="4">
    <source>
        <dbReference type="Proteomes" id="UP000326831"/>
    </source>
</evidence>
<name>A0A5P2UT20_9ACTN</name>
<dbReference type="GO" id="GO:0003700">
    <property type="term" value="F:DNA-binding transcription factor activity"/>
    <property type="evidence" value="ECO:0007669"/>
    <property type="project" value="InterPro"/>
</dbReference>
<dbReference type="Proteomes" id="UP000634660">
    <property type="component" value="Unassembled WGS sequence"/>
</dbReference>
<dbReference type="RefSeq" id="WP_150521336.1">
    <property type="nucleotide sequence ID" value="NZ_BMVX01000011.1"/>
</dbReference>
<feature type="domain" description="HTH marR-type" evidence="1">
    <location>
        <begin position="33"/>
        <end position="132"/>
    </location>
</feature>
<dbReference type="KEGG" id="ssub:CP968_32300"/>
<evidence type="ECO:0000259" key="1">
    <source>
        <dbReference type="SMART" id="SM00347"/>
    </source>
</evidence>
<dbReference type="InterPro" id="IPR036390">
    <property type="entry name" value="WH_DNA-bd_sf"/>
</dbReference>
<sequence length="170" mass="17782">MERTGEPGEAQAFSRAAVAVFRLNGRFTAALDRIALPSGLSAARWQILSTVAAEPQSVSAVARRVGTTRQSVQRIADVLVAQGLAAYRDNPAHRRAKLLAATERGAAAKREIDACLADLTRRLCERLGGEEEVRRTAEALWGLSGALSSLAAQGAATPVGAGSHPGDNLA</sequence>
<gene>
    <name evidence="3" type="ORF">CP968_32300</name>
    <name evidence="2" type="ORF">GCM10010371_32300</name>
</gene>
<accession>A0A5P2UT20</accession>